<reference evidence="1 2" key="1">
    <citation type="submission" date="2020-08" db="EMBL/GenBank/DDBJ databases">
        <title>A Genomic Blueprint of the Chicken Gut Microbiome.</title>
        <authorList>
            <person name="Gilroy R."/>
            <person name="Ravi A."/>
            <person name="Getino M."/>
            <person name="Pursley I."/>
            <person name="Horton D.L."/>
            <person name="Alikhan N.-F."/>
            <person name="Baker D."/>
            <person name="Gharbi K."/>
            <person name="Hall N."/>
            <person name="Watson M."/>
            <person name="Adriaenssens E.M."/>
            <person name="Foster-Nyarko E."/>
            <person name="Jarju S."/>
            <person name="Secka A."/>
            <person name="Antonio M."/>
            <person name="Oren A."/>
            <person name="Chaudhuri R."/>
            <person name="La Ragione R.M."/>
            <person name="Hildebrand F."/>
            <person name="Pallen M.J."/>
        </authorList>
    </citation>
    <scope>NUCLEOTIDE SEQUENCE [LARGE SCALE GENOMIC DNA]</scope>
    <source>
        <strain evidence="1 2">Sa2CVA6</strain>
    </source>
</reference>
<dbReference type="RefSeq" id="WP_191722886.1">
    <property type="nucleotide sequence ID" value="NZ_JACSQK010000004.1"/>
</dbReference>
<dbReference type="Proteomes" id="UP000634919">
    <property type="component" value="Unassembled WGS sequence"/>
</dbReference>
<dbReference type="EMBL" id="JACSQK010000004">
    <property type="protein sequence ID" value="MBD7960474.1"/>
    <property type="molecule type" value="Genomic_DNA"/>
</dbReference>
<evidence type="ECO:0000313" key="2">
    <source>
        <dbReference type="Proteomes" id="UP000634919"/>
    </source>
</evidence>
<name>A0ABR8SAH0_9BURK</name>
<protein>
    <submittedName>
        <fullName evidence="1">Uncharacterized protein</fullName>
    </submittedName>
</protein>
<evidence type="ECO:0000313" key="1">
    <source>
        <dbReference type="EMBL" id="MBD7960474.1"/>
    </source>
</evidence>
<organism evidence="1 2">
    <name type="scientific">Comamonas avium</name>
    <dbReference type="NCBI Taxonomy" id="2762231"/>
    <lineage>
        <taxon>Bacteria</taxon>
        <taxon>Pseudomonadati</taxon>
        <taxon>Pseudomonadota</taxon>
        <taxon>Betaproteobacteria</taxon>
        <taxon>Burkholderiales</taxon>
        <taxon>Comamonadaceae</taxon>
        <taxon>Comamonas</taxon>
    </lineage>
</organism>
<gene>
    <name evidence="1" type="ORF">H9646_08245</name>
</gene>
<accession>A0ABR8SAH0</accession>
<keyword evidence="2" id="KW-1185">Reference proteome</keyword>
<proteinExistence type="predicted"/>
<sequence>MALFFCVRHRRDEGQSLGGNGDLTAPRLIASWRNLHKRPLYWHAKWLAAPHA</sequence>
<comment type="caution">
    <text evidence="1">The sequence shown here is derived from an EMBL/GenBank/DDBJ whole genome shotgun (WGS) entry which is preliminary data.</text>
</comment>